<feature type="transmembrane region" description="Helical" evidence="1">
    <location>
        <begin position="134"/>
        <end position="152"/>
    </location>
</feature>
<dbReference type="eggNOG" id="COG4485">
    <property type="taxonomic scope" value="Bacteria"/>
</dbReference>
<feature type="transmembrane region" description="Helical" evidence="1">
    <location>
        <begin position="362"/>
        <end position="385"/>
    </location>
</feature>
<evidence type="ECO:0000256" key="1">
    <source>
        <dbReference type="SAM" id="Phobius"/>
    </source>
</evidence>
<keyword evidence="1" id="KW-1133">Transmembrane helix</keyword>
<feature type="transmembrane region" description="Helical" evidence="1">
    <location>
        <begin position="242"/>
        <end position="263"/>
    </location>
</feature>
<protein>
    <recommendedName>
        <fullName evidence="2">DUF6311 domain-containing protein</fullName>
    </recommendedName>
</protein>
<dbReference type="Pfam" id="PF19830">
    <property type="entry name" value="DUF6311"/>
    <property type="match status" value="1"/>
</dbReference>
<feature type="transmembrane region" description="Helical" evidence="1">
    <location>
        <begin position="320"/>
        <end position="341"/>
    </location>
</feature>
<evidence type="ECO:0000313" key="4">
    <source>
        <dbReference type="Proteomes" id="UP000003136"/>
    </source>
</evidence>
<feature type="transmembrane region" description="Helical" evidence="1">
    <location>
        <begin position="423"/>
        <end position="448"/>
    </location>
</feature>
<feature type="transmembrane region" description="Helical" evidence="1">
    <location>
        <begin position="212"/>
        <end position="230"/>
    </location>
</feature>
<feature type="transmembrane region" description="Helical" evidence="1">
    <location>
        <begin position="106"/>
        <end position="127"/>
    </location>
</feature>
<comment type="caution">
    <text evidence="3">The sequence shown here is derived from an EMBL/GenBank/DDBJ whole genome shotgun (WGS) entry which is preliminary data.</text>
</comment>
<keyword evidence="1" id="KW-0472">Membrane</keyword>
<dbReference type="HOGENOM" id="CLU_020399_0_0_9"/>
<evidence type="ECO:0000313" key="3">
    <source>
        <dbReference type="EMBL" id="EEC56679.1"/>
    </source>
</evidence>
<evidence type="ECO:0000259" key="2">
    <source>
        <dbReference type="Pfam" id="PF19830"/>
    </source>
</evidence>
<feature type="transmembrane region" description="Helical" evidence="1">
    <location>
        <begin position="12"/>
        <end position="30"/>
    </location>
</feature>
<reference evidence="3 4" key="1">
    <citation type="submission" date="2008-11" db="EMBL/GenBank/DDBJ databases">
        <title>Draft genome sequence of Bacteroides pectinophilus (ATCC 43243).</title>
        <authorList>
            <person name="Sudarsanam P."/>
            <person name="Ley R."/>
            <person name="Guruge J."/>
            <person name="Turnbaugh P.J."/>
            <person name="Mahowald M."/>
            <person name="Liep D."/>
            <person name="Gordon J."/>
        </authorList>
    </citation>
    <scope>NUCLEOTIDE SEQUENCE [LARGE SCALE GENOMIC DNA]</scope>
    <source>
        <strain evidence="3 4">ATCC 43243</strain>
    </source>
</reference>
<proteinExistence type="predicted"/>
<keyword evidence="4" id="KW-1185">Reference proteome</keyword>
<dbReference type="InterPro" id="IPR046278">
    <property type="entry name" value="DUF6311"/>
</dbReference>
<feature type="transmembrane region" description="Helical" evidence="1">
    <location>
        <begin position="391"/>
        <end position="411"/>
    </location>
</feature>
<dbReference type="AlphaFoldDB" id="B7AWT8"/>
<dbReference type="EMBL" id="ABVQ01000037">
    <property type="protein sequence ID" value="EEC56679.1"/>
    <property type="molecule type" value="Genomic_DNA"/>
</dbReference>
<gene>
    <name evidence="3" type="ORF">BACPEC_03188</name>
</gene>
<keyword evidence="1" id="KW-0812">Transmembrane</keyword>
<reference evidence="3 4" key="2">
    <citation type="submission" date="2008-11" db="EMBL/GenBank/DDBJ databases">
        <authorList>
            <person name="Fulton L."/>
            <person name="Clifton S."/>
            <person name="Fulton B."/>
            <person name="Xu J."/>
            <person name="Minx P."/>
            <person name="Pepin K.H."/>
            <person name="Johnson M."/>
            <person name="Bhonagiri V."/>
            <person name="Nash W.E."/>
            <person name="Mardis E.R."/>
            <person name="Wilson R.K."/>
        </authorList>
    </citation>
    <scope>NUCLEOTIDE SEQUENCE [LARGE SCALE GENOMIC DNA]</scope>
    <source>
        <strain evidence="3 4">ATCC 43243</strain>
    </source>
</reference>
<dbReference type="STRING" id="483218.BACPEC_03188"/>
<accession>B7AWT8</accession>
<name>B7AWT8_9FIRM</name>
<dbReference type="Proteomes" id="UP000003136">
    <property type="component" value="Unassembled WGS sequence"/>
</dbReference>
<feature type="transmembrane region" description="Helical" evidence="1">
    <location>
        <begin position="158"/>
        <end position="177"/>
    </location>
</feature>
<organism evidence="3 4">
    <name type="scientific">[Bacteroides] pectinophilus ATCC 43243</name>
    <dbReference type="NCBI Taxonomy" id="483218"/>
    <lineage>
        <taxon>Bacteria</taxon>
        <taxon>Bacillati</taxon>
        <taxon>Bacillota</taxon>
        <taxon>Clostridia</taxon>
        <taxon>Eubacteriales</taxon>
    </lineage>
</organism>
<feature type="domain" description="DUF6311" evidence="2">
    <location>
        <begin position="92"/>
        <end position="358"/>
    </location>
</feature>
<sequence>MKGFVKKIYKDVIAVIVMLVLTGVLMYVFMDMQNFDLQYPMSYDGGDGMSYLVNAVTLKEGMNTMETDRLGAPYGYYGYDFYASSLHNFDNMVLKIFVAFTDNPAIAVNLMFLSTFPMIALLAYFALRQMRIRPWISVAGALTFTFMPYIFMRGMNHYVLACYYFVPISILFCIWIYEDDNFFRLNRGFFKNWKNYFAIVLSACIANNGIAYYAFFTCFFLIITGLVKALKEKKFGYLGKALSLIVLVAGFMVGALMPNVLYIRANGANKDGFMRTLDGVETYSLKIAQLFIPLESHGSSSLENIINEYNDAMPLVNENYMAYLGIMGCIGFLALLVVLFLKRMGDDKPYKVQLELLSLLNIAAILLGTIGGFGSLFGLLVTDMIRCYNRISIFIAFISIAAVCILLNVLGTRILESGRIAKLGRYACGSVYGVFAAVCAVVTLWGIWFQYPGLRFDYDNFKNYYISDHEFVTRIEDSLPAGSMIYQLPYHEYPEGGAVNDMNDYDLWIGFIHSKTLRWSYGGVVGRDADNWLSTVNNDDVPKMLKTVREKGFAGIYIDRRAYEDDDVLNLENALRGLLSEEPIISNNGALSFFYIK</sequence>